<name>A0A845M652_9RHOB</name>
<reference evidence="1 2" key="1">
    <citation type="submission" date="2019-12" db="EMBL/GenBank/DDBJ databases">
        <title>Maritimibacter sp. nov. sp. isolated from sea sand.</title>
        <authorList>
            <person name="Kim J."/>
            <person name="Jeong S.E."/>
            <person name="Jung H.S."/>
            <person name="Jeon C.O."/>
        </authorList>
    </citation>
    <scope>NUCLEOTIDE SEQUENCE [LARGE SCALE GENOMIC DNA]</scope>
    <source>
        <strain evidence="1 2">DP07</strain>
    </source>
</reference>
<dbReference type="EMBL" id="WTUX01000011">
    <property type="protein sequence ID" value="MZR12953.1"/>
    <property type="molecule type" value="Genomic_DNA"/>
</dbReference>
<dbReference type="AlphaFoldDB" id="A0A845M652"/>
<evidence type="ECO:0000313" key="1">
    <source>
        <dbReference type="EMBL" id="MZR12953.1"/>
    </source>
</evidence>
<evidence type="ECO:0000313" key="2">
    <source>
        <dbReference type="Proteomes" id="UP000467322"/>
    </source>
</evidence>
<proteinExistence type="predicted"/>
<protein>
    <submittedName>
        <fullName evidence="1">Uncharacterized protein</fullName>
    </submittedName>
</protein>
<accession>A0A845M652</accession>
<gene>
    <name evidence="1" type="ORF">GQE99_07960</name>
</gene>
<sequence length="82" mass="8922">MPDVDAISVTRDDHVARIAQHFAVREVSTAFVEPMVILERPLPLGDTLVRLEQIGMEVAGRARLCADPAAPTYYAVYAQGAV</sequence>
<comment type="caution">
    <text evidence="1">The sequence shown here is derived from an EMBL/GenBank/DDBJ whole genome shotgun (WGS) entry which is preliminary data.</text>
</comment>
<dbReference type="Proteomes" id="UP000467322">
    <property type="component" value="Unassembled WGS sequence"/>
</dbReference>
<keyword evidence="2" id="KW-1185">Reference proteome</keyword>
<dbReference type="RefSeq" id="WP_161351066.1">
    <property type="nucleotide sequence ID" value="NZ_WTUX01000011.1"/>
</dbReference>
<organism evidence="1 2">
    <name type="scientific">Maritimibacter harenae</name>
    <dbReference type="NCBI Taxonomy" id="2606218"/>
    <lineage>
        <taxon>Bacteria</taxon>
        <taxon>Pseudomonadati</taxon>
        <taxon>Pseudomonadota</taxon>
        <taxon>Alphaproteobacteria</taxon>
        <taxon>Rhodobacterales</taxon>
        <taxon>Roseobacteraceae</taxon>
        <taxon>Maritimibacter</taxon>
    </lineage>
</organism>